<keyword evidence="2" id="KW-0808">Transferase</keyword>
<organism evidence="2 3">
    <name type="scientific">Micromonospora sediminicola</name>
    <dbReference type="NCBI Taxonomy" id="946078"/>
    <lineage>
        <taxon>Bacteria</taxon>
        <taxon>Bacillati</taxon>
        <taxon>Actinomycetota</taxon>
        <taxon>Actinomycetes</taxon>
        <taxon>Micromonosporales</taxon>
        <taxon>Micromonosporaceae</taxon>
        <taxon>Micromonospora</taxon>
    </lineage>
</organism>
<dbReference type="InterPro" id="IPR029063">
    <property type="entry name" value="SAM-dependent_MTases_sf"/>
</dbReference>
<gene>
    <name evidence="2" type="ORF">GA0070622_3474</name>
</gene>
<dbReference type="GO" id="GO:0032259">
    <property type="term" value="P:methylation"/>
    <property type="evidence" value="ECO:0007669"/>
    <property type="project" value="UniProtKB-KW"/>
</dbReference>
<dbReference type="Pfam" id="PF13649">
    <property type="entry name" value="Methyltransf_25"/>
    <property type="match status" value="1"/>
</dbReference>
<dbReference type="STRING" id="946078.GA0070622_3474"/>
<protein>
    <submittedName>
        <fullName evidence="2">Methyltransferase domain-containing protein</fullName>
    </submittedName>
</protein>
<keyword evidence="3" id="KW-1185">Reference proteome</keyword>
<evidence type="ECO:0000259" key="1">
    <source>
        <dbReference type="Pfam" id="PF13649"/>
    </source>
</evidence>
<proteinExistence type="predicted"/>
<dbReference type="CDD" id="cd02440">
    <property type="entry name" value="AdoMet_MTases"/>
    <property type="match status" value="1"/>
</dbReference>
<dbReference type="AlphaFoldDB" id="A0A1A9BC39"/>
<dbReference type="EMBL" id="FLRH01000003">
    <property type="protein sequence ID" value="SBT66452.1"/>
    <property type="molecule type" value="Genomic_DNA"/>
</dbReference>
<name>A0A1A9BC39_9ACTN</name>
<dbReference type="RefSeq" id="WP_176710503.1">
    <property type="nucleotide sequence ID" value="NZ_FLRH01000003.1"/>
</dbReference>
<dbReference type="SUPFAM" id="SSF53335">
    <property type="entry name" value="S-adenosyl-L-methionine-dependent methyltransferases"/>
    <property type="match status" value="1"/>
</dbReference>
<dbReference type="Proteomes" id="UP000199558">
    <property type="component" value="Unassembled WGS sequence"/>
</dbReference>
<reference evidence="3" key="1">
    <citation type="submission" date="2016-06" db="EMBL/GenBank/DDBJ databases">
        <authorList>
            <person name="Varghese N."/>
            <person name="Submissions Spin"/>
        </authorList>
    </citation>
    <scope>NUCLEOTIDE SEQUENCE [LARGE SCALE GENOMIC DNA]</scope>
    <source>
        <strain evidence="3">DSM 45794</strain>
    </source>
</reference>
<feature type="domain" description="Methyltransferase" evidence="1">
    <location>
        <begin position="62"/>
        <end position="148"/>
    </location>
</feature>
<dbReference type="InterPro" id="IPR041698">
    <property type="entry name" value="Methyltransf_25"/>
</dbReference>
<accession>A0A1A9BC39</accession>
<evidence type="ECO:0000313" key="3">
    <source>
        <dbReference type="Proteomes" id="UP000199558"/>
    </source>
</evidence>
<dbReference type="Gene3D" id="3.40.50.150">
    <property type="entry name" value="Vaccinia Virus protein VP39"/>
    <property type="match status" value="1"/>
</dbReference>
<dbReference type="GO" id="GO:0008168">
    <property type="term" value="F:methyltransferase activity"/>
    <property type="evidence" value="ECO:0007669"/>
    <property type="project" value="UniProtKB-KW"/>
</dbReference>
<evidence type="ECO:0000313" key="2">
    <source>
        <dbReference type="EMBL" id="SBT66452.1"/>
    </source>
</evidence>
<sequence>MSRLSTAVEPRDGFGAALRRRAGAHWLVQADGVRRRLPVERWHGRAEPAIAAVVDRCHGPTLDLGCGPGRLTAALTRSGVTTLGVDVCARAVALARSRGAVAVRADLFDPLPAEGRWRHVVLLDGNIGIGGDPGRLLRRCRELLHPDGTVLVELEPPGSGAWQGQAYVVSGRRRGPSFGWARLDTRAVHSPAATAGLAVRDVRPAGGRWFAELAAGRALAPGVAEKGFGGAPAGR</sequence>
<keyword evidence="2" id="KW-0489">Methyltransferase</keyword>